<dbReference type="PANTHER" id="PTHR46137:SF3">
    <property type="entry name" value="OS05G0310600 PROTEIN"/>
    <property type="match status" value="1"/>
</dbReference>
<comment type="caution">
    <text evidence="2">The sequence shown here is derived from an EMBL/GenBank/DDBJ whole genome shotgun (WGS) entry which is preliminary data.</text>
</comment>
<organism evidence="2 3">
    <name type="scientific">Dreissena polymorpha</name>
    <name type="common">Zebra mussel</name>
    <name type="synonym">Mytilus polymorpha</name>
    <dbReference type="NCBI Taxonomy" id="45954"/>
    <lineage>
        <taxon>Eukaryota</taxon>
        <taxon>Metazoa</taxon>
        <taxon>Spiralia</taxon>
        <taxon>Lophotrochozoa</taxon>
        <taxon>Mollusca</taxon>
        <taxon>Bivalvia</taxon>
        <taxon>Autobranchia</taxon>
        <taxon>Heteroconchia</taxon>
        <taxon>Euheterodonta</taxon>
        <taxon>Imparidentia</taxon>
        <taxon>Neoheterodontei</taxon>
        <taxon>Myida</taxon>
        <taxon>Dreissenoidea</taxon>
        <taxon>Dreissenidae</taxon>
        <taxon>Dreissena</taxon>
    </lineage>
</organism>
<protein>
    <recommendedName>
        <fullName evidence="1">LRAT domain-containing protein</fullName>
    </recommendedName>
</protein>
<gene>
    <name evidence="2" type="ORF">DPMN_030401</name>
</gene>
<reference evidence="2" key="2">
    <citation type="submission" date="2020-11" db="EMBL/GenBank/DDBJ databases">
        <authorList>
            <person name="McCartney M.A."/>
            <person name="Auch B."/>
            <person name="Kono T."/>
            <person name="Mallez S."/>
            <person name="Becker A."/>
            <person name="Gohl D.M."/>
            <person name="Silverstein K.A.T."/>
            <person name="Koren S."/>
            <person name="Bechman K.B."/>
            <person name="Herman A."/>
            <person name="Abrahante J.E."/>
            <person name="Garbe J."/>
        </authorList>
    </citation>
    <scope>NUCLEOTIDE SEQUENCE</scope>
    <source>
        <strain evidence="2">Duluth1</strain>
        <tissue evidence="2">Whole animal</tissue>
    </source>
</reference>
<proteinExistence type="predicted"/>
<keyword evidence="3" id="KW-1185">Reference proteome</keyword>
<dbReference type="Proteomes" id="UP000828390">
    <property type="component" value="Unassembled WGS sequence"/>
</dbReference>
<accession>A0A9D4LY44</accession>
<dbReference type="EMBL" id="JAIWYP010000002">
    <property type="protein sequence ID" value="KAH3867275.1"/>
    <property type="molecule type" value="Genomic_DNA"/>
</dbReference>
<feature type="domain" description="LRAT" evidence="1">
    <location>
        <begin position="92"/>
        <end position="198"/>
    </location>
</feature>
<dbReference type="Gene3D" id="3.90.1720.10">
    <property type="entry name" value="endopeptidase domain like (from Nostoc punctiforme)"/>
    <property type="match status" value="2"/>
</dbReference>
<name>A0A9D4LY44_DREPO</name>
<dbReference type="PANTHER" id="PTHR46137">
    <property type="entry name" value="OS05G0310600 PROTEIN"/>
    <property type="match status" value="1"/>
</dbReference>
<dbReference type="PROSITE" id="PS51934">
    <property type="entry name" value="LRAT"/>
    <property type="match status" value="1"/>
</dbReference>
<dbReference type="InterPro" id="IPR007053">
    <property type="entry name" value="LRAT_dom"/>
</dbReference>
<evidence type="ECO:0000313" key="3">
    <source>
        <dbReference type="Proteomes" id="UP000828390"/>
    </source>
</evidence>
<evidence type="ECO:0000259" key="1">
    <source>
        <dbReference type="PROSITE" id="PS51934"/>
    </source>
</evidence>
<evidence type="ECO:0000313" key="2">
    <source>
        <dbReference type="EMBL" id="KAH3867275.1"/>
    </source>
</evidence>
<reference evidence="2" key="1">
    <citation type="journal article" date="2019" name="bioRxiv">
        <title>The Genome of the Zebra Mussel, Dreissena polymorpha: A Resource for Invasive Species Research.</title>
        <authorList>
            <person name="McCartney M.A."/>
            <person name="Auch B."/>
            <person name="Kono T."/>
            <person name="Mallez S."/>
            <person name="Zhang Y."/>
            <person name="Obille A."/>
            <person name="Becker A."/>
            <person name="Abrahante J.E."/>
            <person name="Garbe J."/>
            <person name="Badalamenti J.P."/>
            <person name="Herman A."/>
            <person name="Mangelson H."/>
            <person name="Liachko I."/>
            <person name="Sullivan S."/>
            <person name="Sone E.D."/>
            <person name="Koren S."/>
            <person name="Silverstein K.A.T."/>
            <person name="Beckman K.B."/>
            <person name="Gohl D.M."/>
        </authorList>
    </citation>
    <scope>NUCLEOTIDE SEQUENCE</scope>
    <source>
        <strain evidence="2">Duluth1</strain>
        <tissue evidence="2">Whole animal</tissue>
    </source>
</reference>
<sequence length="501" mass="55921">MQCECGSRVFTTYTDEDNDEPLGFNCSECSQEWLKEEYVSDAGNTTIIFHGQEYKQKLNKIEDVDGVFQITASRTKLEKDNCCSILRSGDHITFRRPYVIYHHLIVVEADQSNNTLKVIHYTDNNGETQIIESDINIEKELGDLYRIDYSNEITNKNSPKLVMARARSRVGETKYKFLKNNCESFAAYCKTGISECRQVKWFMGKVVEALGITATRIATESTNLVGVLARKVTNDITRFVFNIAGKVTFPGVLEKISMSCNSVGAGIVIAMETGYLVWDLSKMYLKRKNGDMSRRNFIEMAAQRFSEAFGSMGLTIGLGLAGSELGGLVGAVVGSAFPGVGTAVGVFIGSVLGGLLGSIAGRAFGSAVGPFVGKLITTVIKTDDKALKNIKEIEPGDHIVLCRWFLHPRCHAIVVDIDADSTNPKIRVIRNKYEKGVVEEWVAFRDPTYKVTYREYETYHPDLVIERARSKLGQNNYSIVLNNCKDFAKWCKVKQTQTHED</sequence>
<dbReference type="Pfam" id="PF04970">
    <property type="entry name" value="LRAT"/>
    <property type="match status" value="2"/>
</dbReference>
<dbReference type="AlphaFoldDB" id="A0A9D4LY44"/>